<evidence type="ECO:0000313" key="2">
    <source>
        <dbReference type="EMBL" id="CAF1590800.1"/>
    </source>
</evidence>
<reference evidence="2" key="1">
    <citation type="submission" date="2021-02" db="EMBL/GenBank/DDBJ databases">
        <authorList>
            <person name="Nowell W R."/>
        </authorList>
    </citation>
    <scope>NUCLEOTIDE SEQUENCE</scope>
</reference>
<evidence type="ECO:0000256" key="1">
    <source>
        <dbReference type="SAM" id="MobiDB-lite"/>
    </source>
</evidence>
<name>A0A816A1K0_9BILA</name>
<keyword evidence="4" id="KW-1185">Reference proteome</keyword>
<feature type="region of interest" description="Disordered" evidence="1">
    <location>
        <begin position="126"/>
        <end position="176"/>
    </location>
</feature>
<gene>
    <name evidence="2" type="ORF">GPM918_LOCUS41740</name>
    <name evidence="3" type="ORF">SRO942_LOCUS42844</name>
</gene>
<dbReference type="AlphaFoldDB" id="A0A816A1K0"/>
<dbReference type="EMBL" id="CAJOBC010099759">
    <property type="protein sequence ID" value="CAF4462709.1"/>
    <property type="molecule type" value="Genomic_DNA"/>
</dbReference>
<comment type="caution">
    <text evidence="2">The sequence shown here is derived from an EMBL/GenBank/DDBJ whole genome shotgun (WGS) entry which is preliminary data.</text>
</comment>
<evidence type="ECO:0000313" key="3">
    <source>
        <dbReference type="EMBL" id="CAF4462709.1"/>
    </source>
</evidence>
<accession>A0A816A1K0</accession>
<proteinExistence type="predicted"/>
<dbReference type="Proteomes" id="UP000681722">
    <property type="component" value="Unassembled WGS sequence"/>
</dbReference>
<dbReference type="EMBL" id="CAJNOQ010033606">
    <property type="protein sequence ID" value="CAF1590800.1"/>
    <property type="molecule type" value="Genomic_DNA"/>
</dbReference>
<sequence>MEADDDILYEQPVVLDLPPFPTQQQSLTSPSVIATVVDLATAVALPVSSSFPTPLQPINRAIDIFEHDSLDGTFTDPDFNQEHTSHICPTRVVQRQWSLCLQNSAEVVELPSAITTSFQRNCPVQPVMNQQSSQPIRSSVAPPTPIANQQQSSYPKYRMSDSSAERSSETTLAKYK</sequence>
<feature type="compositionally biased region" description="Polar residues" evidence="1">
    <location>
        <begin position="126"/>
        <end position="137"/>
    </location>
</feature>
<dbReference type="Proteomes" id="UP000663829">
    <property type="component" value="Unassembled WGS sequence"/>
</dbReference>
<protein>
    <submittedName>
        <fullName evidence="2">Uncharacterized protein</fullName>
    </submittedName>
</protein>
<organism evidence="2 4">
    <name type="scientific">Didymodactylos carnosus</name>
    <dbReference type="NCBI Taxonomy" id="1234261"/>
    <lineage>
        <taxon>Eukaryota</taxon>
        <taxon>Metazoa</taxon>
        <taxon>Spiralia</taxon>
        <taxon>Gnathifera</taxon>
        <taxon>Rotifera</taxon>
        <taxon>Eurotatoria</taxon>
        <taxon>Bdelloidea</taxon>
        <taxon>Philodinida</taxon>
        <taxon>Philodinidae</taxon>
        <taxon>Didymodactylos</taxon>
    </lineage>
</organism>
<evidence type="ECO:0000313" key="4">
    <source>
        <dbReference type="Proteomes" id="UP000663829"/>
    </source>
</evidence>